<feature type="signal peptide" evidence="1">
    <location>
        <begin position="1"/>
        <end position="23"/>
    </location>
</feature>
<organism evidence="2 3">
    <name type="scientific">Drouetiella hepatica Uher 2000/2452</name>
    <dbReference type="NCBI Taxonomy" id="904376"/>
    <lineage>
        <taxon>Bacteria</taxon>
        <taxon>Bacillati</taxon>
        <taxon>Cyanobacteriota</taxon>
        <taxon>Cyanophyceae</taxon>
        <taxon>Oculatellales</taxon>
        <taxon>Oculatellaceae</taxon>
        <taxon>Drouetiella</taxon>
    </lineage>
</organism>
<reference evidence="2" key="1">
    <citation type="submission" date="2021-05" db="EMBL/GenBank/DDBJ databases">
        <authorList>
            <person name="Pietrasiak N."/>
            <person name="Ward R."/>
            <person name="Stajich J.E."/>
            <person name="Kurbessoian T."/>
        </authorList>
    </citation>
    <scope>NUCLEOTIDE SEQUENCE</scope>
    <source>
        <strain evidence="2">UHER 2000/2452</strain>
    </source>
</reference>
<sequence length="130" mass="14151">MTPLKLTASLLGLVLLGLAAATAITNPDQTAYEEFAAQKLGEYLQEDTCSKAGIALQAPCNSLVKSNQSQIQNLVSANTQRQNFLFLSIYKTDLVPGELLPDFLGDSLPSYHFETAGVLSNFHVYKVEKQ</sequence>
<reference evidence="2" key="2">
    <citation type="journal article" date="2022" name="Microbiol. Resour. Announc.">
        <title>Metagenome Sequencing to Explore Phylogenomics of Terrestrial Cyanobacteria.</title>
        <authorList>
            <person name="Ward R.D."/>
            <person name="Stajich J.E."/>
            <person name="Johansen J.R."/>
            <person name="Huntemann M."/>
            <person name="Clum A."/>
            <person name="Foster B."/>
            <person name="Foster B."/>
            <person name="Roux S."/>
            <person name="Palaniappan K."/>
            <person name="Varghese N."/>
            <person name="Mukherjee S."/>
            <person name="Reddy T.B.K."/>
            <person name="Daum C."/>
            <person name="Copeland A."/>
            <person name="Chen I.A."/>
            <person name="Ivanova N.N."/>
            <person name="Kyrpides N.C."/>
            <person name="Shapiro N."/>
            <person name="Eloe-Fadrosh E.A."/>
            <person name="Pietrasiak N."/>
        </authorList>
    </citation>
    <scope>NUCLEOTIDE SEQUENCE</scope>
    <source>
        <strain evidence="2">UHER 2000/2452</strain>
    </source>
</reference>
<accession>A0A951UMC7</accession>
<comment type="caution">
    <text evidence="2">The sequence shown here is derived from an EMBL/GenBank/DDBJ whole genome shotgun (WGS) entry which is preliminary data.</text>
</comment>
<proteinExistence type="predicted"/>
<dbReference type="InterPro" id="IPR025578">
    <property type="entry name" value="DUF4359"/>
</dbReference>
<feature type="chain" id="PRO_5037236560" evidence="1">
    <location>
        <begin position="24"/>
        <end position="130"/>
    </location>
</feature>
<evidence type="ECO:0000256" key="1">
    <source>
        <dbReference type="SAM" id="SignalP"/>
    </source>
</evidence>
<dbReference type="Proteomes" id="UP000757435">
    <property type="component" value="Unassembled WGS sequence"/>
</dbReference>
<dbReference type="EMBL" id="JAHHHD010000006">
    <property type="protein sequence ID" value="MBW4658519.1"/>
    <property type="molecule type" value="Genomic_DNA"/>
</dbReference>
<name>A0A951UMC7_9CYAN</name>
<evidence type="ECO:0000313" key="3">
    <source>
        <dbReference type="Proteomes" id="UP000757435"/>
    </source>
</evidence>
<keyword evidence="1" id="KW-0732">Signal</keyword>
<evidence type="ECO:0000313" key="2">
    <source>
        <dbReference type="EMBL" id="MBW4658519.1"/>
    </source>
</evidence>
<dbReference type="Pfam" id="PF14271">
    <property type="entry name" value="DUF4359"/>
    <property type="match status" value="1"/>
</dbReference>
<protein>
    <submittedName>
        <fullName evidence="2">DUF4359 domain-containing protein</fullName>
    </submittedName>
</protein>
<dbReference type="AlphaFoldDB" id="A0A951UMC7"/>
<gene>
    <name evidence="2" type="ORF">KME15_07580</name>
</gene>